<evidence type="ECO:0000256" key="5">
    <source>
        <dbReference type="ARBA" id="ARBA00023163"/>
    </source>
</evidence>
<evidence type="ECO:0000256" key="4">
    <source>
        <dbReference type="ARBA" id="ARBA00023015"/>
    </source>
</evidence>
<evidence type="ECO:0000256" key="2">
    <source>
        <dbReference type="ARBA" id="ARBA00022771"/>
    </source>
</evidence>
<evidence type="ECO:0000259" key="7">
    <source>
        <dbReference type="PROSITE" id="PS50808"/>
    </source>
</evidence>
<evidence type="ECO:0000313" key="9">
    <source>
        <dbReference type="Proteomes" id="UP001188597"/>
    </source>
</evidence>
<keyword evidence="5" id="KW-0804">Transcription</keyword>
<keyword evidence="4" id="KW-0805">Transcription regulation</keyword>
<keyword evidence="9" id="KW-1185">Reference proteome</keyword>
<dbReference type="GO" id="GO:0008270">
    <property type="term" value="F:zinc ion binding"/>
    <property type="evidence" value="ECO:0007669"/>
    <property type="project" value="UniProtKB-KW"/>
</dbReference>
<evidence type="ECO:0000256" key="3">
    <source>
        <dbReference type="ARBA" id="ARBA00022833"/>
    </source>
</evidence>
<sequence>MGIPHLGPLSDAFSRTWELHSVFALMPSLNFFIWWRLSGGWGVVMEVVKETPVKKPKRLTSVVWNHFERVRKADICHAVCLHCNKKLSGSSNSGTTHLRNHLIRCLKRSNHDVSQLLSAKRKRRESAPSLIKVDATQRKGEDYFIASKRKDEDVVPISSYKFDQEQKKDETINLGSVKFDQERSRLDLAHMIMLHGYPLAIVEDVGFKVFVKNLQPLFEVMSNSAIELDCMTIYAQEKQKVYERMHNLHGKISLAVGLWGSPENVRYLCLVANFIDEDWEFQKKMLSFITLDSSQTDDRLLEVLMKCVMDWGVNQKLFTMTFDDCSTYDDLTLKIKECLSQNKPLLKNGELFDMRCAVRVLTSIAQDATEALCDVTRRIRERVIPALLQRLMGRSSDQMKVSAGCNISSALSPCMFVELLHNTCHFPSRKSSFAMFLPLKESKSPC</sequence>
<dbReference type="SUPFAM" id="SSF53098">
    <property type="entry name" value="Ribonuclease H-like"/>
    <property type="match status" value="1"/>
</dbReference>
<evidence type="ECO:0000256" key="6">
    <source>
        <dbReference type="PROSITE-ProRule" id="PRU00027"/>
    </source>
</evidence>
<gene>
    <name evidence="8" type="ORF">RJ639_005252</name>
</gene>
<dbReference type="SUPFAM" id="SSF57667">
    <property type="entry name" value="beta-beta-alpha zinc fingers"/>
    <property type="match status" value="1"/>
</dbReference>
<name>A0AA89AWW7_9ASTE</name>
<evidence type="ECO:0000256" key="1">
    <source>
        <dbReference type="ARBA" id="ARBA00022723"/>
    </source>
</evidence>
<dbReference type="InterPro" id="IPR036236">
    <property type="entry name" value="Znf_C2H2_sf"/>
</dbReference>
<reference evidence="8" key="1">
    <citation type="submission" date="2022-12" db="EMBL/GenBank/DDBJ databases">
        <title>Draft genome assemblies for two species of Escallonia (Escalloniales).</title>
        <authorList>
            <person name="Chanderbali A."/>
            <person name="Dervinis C."/>
            <person name="Anghel I."/>
            <person name="Soltis D."/>
            <person name="Soltis P."/>
            <person name="Zapata F."/>
        </authorList>
    </citation>
    <scope>NUCLEOTIDE SEQUENCE</scope>
    <source>
        <strain evidence="8">UCBG64.0493</strain>
        <tissue evidence="8">Leaf</tissue>
    </source>
</reference>
<dbReference type="SMART" id="SM00614">
    <property type="entry name" value="ZnF_BED"/>
    <property type="match status" value="1"/>
</dbReference>
<dbReference type="InterPro" id="IPR003656">
    <property type="entry name" value="Znf_BED"/>
</dbReference>
<dbReference type="InterPro" id="IPR052035">
    <property type="entry name" value="ZnF_BED_domain_contain"/>
</dbReference>
<dbReference type="AlphaFoldDB" id="A0AA89AWW7"/>
<dbReference type="Pfam" id="PF02892">
    <property type="entry name" value="zf-BED"/>
    <property type="match status" value="1"/>
</dbReference>
<keyword evidence="3" id="KW-0862">Zinc</keyword>
<dbReference type="PANTHER" id="PTHR46481">
    <property type="entry name" value="ZINC FINGER BED DOMAIN-CONTAINING PROTEIN 4"/>
    <property type="match status" value="1"/>
</dbReference>
<dbReference type="GO" id="GO:0003677">
    <property type="term" value="F:DNA binding"/>
    <property type="evidence" value="ECO:0007669"/>
    <property type="project" value="InterPro"/>
</dbReference>
<dbReference type="PROSITE" id="PS50808">
    <property type="entry name" value="ZF_BED"/>
    <property type="match status" value="1"/>
</dbReference>
<keyword evidence="1" id="KW-0479">Metal-binding</keyword>
<organism evidence="8 9">
    <name type="scientific">Escallonia herrerae</name>
    <dbReference type="NCBI Taxonomy" id="1293975"/>
    <lineage>
        <taxon>Eukaryota</taxon>
        <taxon>Viridiplantae</taxon>
        <taxon>Streptophyta</taxon>
        <taxon>Embryophyta</taxon>
        <taxon>Tracheophyta</taxon>
        <taxon>Spermatophyta</taxon>
        <taxon>Magnoliopsida</taxon>
        <taxon>eudicotyledons</taxon>
        <taxon>Gunneridae</taxon>
        <taxon>Pentapetalae</taxon>
        <taxon>asterids</taxon>
        <taxon>campanulids</taxon>
        <taxon>Escalloniales</taxon>
        <taxon>Escalloniaceae</taxon>
        <taxon>Escallonia</taxon>
    </lineage>
</organism>
<comment type="caution">
    <text evidence="8">The sequence shown here is derived from an EMBL/GenBank/DDBJ whole genome shotgun (WGS) entry which is preliminary data.</text>
</comment>
<dbReference type="Proteomes" id="UP001188597">
    <property type="component" value="Unassembled WGS sequence"/>
</dbReference>
<dbReference type="PANTHER" id="PTHR46481:SF11">
    <property type="entry name" value="ZINC FINGER BED DOMAIN-CONTAINING PROTEIN RICESLEEPER 2-LIKE"/>
    <property type="match status" value="1"/>
</dbReference>
<proteinExistence type="predicted"/>
<evidence type="ECO:0000313" key="8">
    <source>
        <dbReference type="EMBL" id="KAK3020114.1"/>
    </source>
</evidence>
<feature type="domain" description="BED-type" evidence="7">
    <location>
        <begin position="58"/>
        <end position="113"/>
    </location>
</feature>
<keyword evidence="2 6" id="KW-0863">Zinc-finger</keyword>
<protein>
    <recommendedName>
        <fullName evidence="7">BED-type domain-containing protein</fullName>
    </recommendedName>
</protein>
<accession>A0AA89AWW7</accession>
<dbReference type="InterPro" id="IPR012337">
    <property type="entry name" value="RNaseH-like_sf"/>
</dbReference>
<dbReference type="EMBL" id="JAVXUP010000833">
    <property type="protein sequence ID" value="KAK3020114.1"/>
    <property type="molecule type" value="Genomic_DNA"/>
</dbReference>